<accession>A0A5J5GMU4</accession>
<evidence type="ECO:0000313" key="2">
    <source>
        <dbReference type="Proteomes" id="UP000326554"/>
    </source>
</evidence>
<reference evidence="1 2" key="1">
    <citation type="submission" date="2019-09" db="EMBL/GenBank/DDBJ databases">
        <authorList>
            <person name="Park J.-S."/>
            <person name="Choi H.-J."/>
        </authorList>
    </citation>
    <scope>NUCLEOTIDE SEQUENCE [LARGE SCALE GENOMIC DNA]</scope>
    <source>
        <strain evidence="1 2">176SS1-4</strain>
    </source>
</reference>
<name>A0A5J5GMU4_9RHOB</name>
<proteinExistence type="predicted"/>
<dbReference type="Pfam" id="PF00494">
    <property type="entry name" value="SQS_PSY"/>
    <property type="match status" value="1"/>
</dbReference>
<dbReference type="AlphaFoldDB" id="A0A5J5GMU4"/>
<dbReference type="Gene3D" id="1.10.600.10">
    <property type="entry name" value="Farnesyl Diphosphate Synthase"/>
    <property type="match status" value="1"/>
</dbReference>
<comment type="caution">
    <text evidence="1">The sequence shown here is derived from an EMBL/GenBank/DDBJ whole genome shotgun (WGS) entry which is preliminary data.</text>
</comment>
<protein>
    <submittedName>
        <fullName evidence="1">Phytoene synthase</fullName>
    </submittedName>
</protein>
<dbReference type="EMBL" id="VYQE01000002">
    <property type="protein sequence ID" value="KAA9008928.1"/>
    <property type="molecule type" value="Genomic_DNA"/>
</dbReference>
<dbReference type="Proteomes" id="UP000326554">
    <property type="component" value="Unassembled WGS sequence"/>
</dbReference>
<gene>
    <name evidence="1" type="ORF">F3S47_06600</name>
</gene>
<keyword evidence="2" id="KW-1185">Reference proteome</keyword>
<dbReference type="InterPro" id="IPR002060">
    <property type="entry name" value="Squ/phyt_synthse"/>
</dbReference>
<dbReference type="RefSeq" id="WP_150444461.1">
    <property type="nucleotide sequence ID" value="NZ_VYQE01000002.1"/>
</dbReference>
<dbReference type="InterPro" id="IPR008949">
    <property type="entry name" value="Isoprenoid_synthase_dom_sf"/>
</dbReference>
<dbReference type="SUPFAM" id="SSF48576">
    <property type="entry name" value="Terpenoid synthases"/>
    <property type="match status" value="1"/>
</dbReference>
<organism evidence="1 2">
    <name type="scientific">Histidinibacterium aquaticum</name>
    <dbReference type="NCBI Taxonomy" id="2613962"/>
    <lineage>
        <taxon>Bacteria</taxon>
        <taxon>Pseudomonadati</taxon>
        <taxon>Pseudomonadota</taxon>
        <taxon>Alphaproteobacteria</taxon>
        <taxon>Rhodobacterales</taxon>
        <taxon>Paracoccaceae</taxon>
        <taxon>Histidinibacterium</taxon>
    </lineage>
</organism>
<sequence>MTLQACAELVERGDPVRFLAAMSCPPPAREVLFPLYAFNVEVSRAPYLTQEPMIAEMRLQWWRDALEEIGAGKPPRAHEVAQPLSEVIRSAGLSVALLDSVPVARRWDVWAEPFEDEAAFRDHLERVAGDLAWASALALGARPEDEAGVRDGAWAAGLARWFEAVPEMEARGLKPLADGRPEAVAGLAREGLERLARARRAVRGGPAALALRHGWETGPVLQAAAREPARVGAGQLVRSEFRRKLALSVVAARGRW</sequence>
<evidence type="ECO:0000313" key="1">
    <source>
        <dbReference type="EMBL" id="KAA9008928.1"/>
    </source>
</evidence>